<gene>
    <name evidence="1" type="ORF">FHR38_002662</name>
</gene>
<dbReference type="RefSeq" id="WP_184534943.1">
    <property type="nucleotide sequence ID" value="NZ_JACHJW010000001.1"/>
</dbReference>
<name>A0A7W7SQ73_9ACTN</name>
<keyword evidence="2" id="KW-1185">Reference proteome</keyword>
<dbReference type="EMBL" id="JACHJW010000001">
    <property type="protein sequence ID" value="MBB4958929.1"/>
    <property type="molecule type" value="Genomic_DNA"/>
</dbReference>
<sequence>MTAHLITTPVAAGIHLRCGTPVIVGVAEGLLARVDLTPLNRAGEIHALIAGLQTYTLTRHGLIHRDAGRIAGTSLAKAGPVLAQHTCRRQIPAEHRANTPPPARVATTGNCPF</sequence>
<protein>
    <submittedName>
        <fullName evidence="1">Uncharacterized protein</fullName>
    </submittedName>
</protein>
<evidence type="ECO:0000313" key="1">
    <source>
        <dbReference type="EMBL" id="MBB4958929.1"/>
    </source>
</evidence>
<proteinExistence type="predicted"/>
<reference evidence="1 2" key="1">
    <citation type="submission" date="2020-08" db="EMBL/GenBank/DDBJ databases">
        <title>Sequencing the genomes of 1000 actinobacteria strains.</title>
        <authorList>
            <person name="Klenk H.-P."/>
        </authorList>
    </citation>
    <scope>NUCLEOTIDE SEQUENCE [LARGE SCALE GENOMIC DNA]</scope>
    <source>
        <strain evidence="1 2">DSM 45886</strain>
    </source>
</reference>
<organism evidence="1 2">
    <name type="scientific">Micromonospora polyrhachis</name>
    <dbReference type="NCBI Taxonomy" id="1282883"/>
    <lineage>
        <taxon>Bacteria</taxon>
        <taxon>Bacillati</taxon>
        <taxon>Actinomycetota</taxon>
        <taxon>Actinomycetes</taxon>
        <taxon>Micromonosporales</taxon>
        <taxon>Micromonosporaceae</taxon>
        <taxon>Micromonospora</taxon>
    </lineage>
</organism>
<evidence type="ECO:0000313" key="2">
    <source>
        <dbReference type="Proteomes" id="UP000578819"/>
    </source>
</evidence>
<accession>A0A7W7SQ73</accession>
<dbReference type="Proteomes" id="UP000578819">
    <property type="component" value="Unassembled WGS sequence"/>
</dbReference>
<dbReference type="AlphaFoldDB" id="A0A7W7SQ73"/>
<comment type="caution">
    <text evidence="1">The sequence shown here is derived from an EMBL/GenBank/DDBJ whole genome shotgun (WGS) entry which is preliminary data.</text>
</comment>